<reference evidence="1" key="1">
    <citation type="submission" date="2015-12" db="EMBL/GenBank/DDBJ databases">
        <title>Gene expression during late stages of embryo sac development: a critical building block for successful pollen-pistil interactions.</title>
        <authorList>
            <person name="Liu Y."/>
            <person name="Joly V."/>
            <person name="Sabar M."/>
            <person name="Matton D.P."/>
        </authorList>
    </citation>
    <scope>NUCLEOTIDE SEQUENCE</scope>
</reference>
<accession>A0A0V0I9L2</accession>
<evidence type="ECO:0000313" key="1">
    <source>
        <dbReference type="EMBL" id="JAP29247.1"/>
    </source>
</evidence>
<name>A0A0V0I9L2_SOLCH</name>
<protein>
    <submittedName>
        <fullName evidence="1">Putative ovule protein</fullName>
    </submittedName>
</protein>
<sequence>DHLARTSTNTKRLATSHQEHSISSHNYFSILMFDIFQAPKLNGLISCSCNLSILVSTHLISL</sequence>
<proteinExistence type="predicted"/>
<organism evidence="1">
    <name type="scientific">Solanum chacoense</name>
    <name type="common">Chaco potato</name>
    <dbReference type="NCBI Taxonomy" id="4108"/>
    <lineage>
        <taxon>Eukaryota</taxon>
        <taxon>Viridiplantae</taxon>
        <taxon>Streptophyta</taxon>
        <taxon>Embryophyta</taxon>
        <taxon>Tracheophyta</taxon>
        <taxon>Spermatophyta</taxon>
        <taxon>Magnoliopsida</taxon>
        <taxon>eudicotyledons</taxon>
        <taxon>Gunneridae</taxon>
        <taxon>Pentapetalae</taxon>
        <taxon>asterids</taxon>
        <taxon>lamiids</taxon>
        <taxon>Solanales</taxon>
        <taxon>Solanaceae</taxon>
        <taxon>Solanoideae</taxon>
        <taxon>Solaneae</taxon>
        <taxon>Solanum</taxon>
    </lineage>
</organism>
<feature type="non-terminal residue" evidence="1">
    <location>
        <position position="1"/>
    </location>
</feature>
<dbReference type="AlphaFoldDB" id="A0A0V0I9L2"/>
<dbReference type="EMBL" id="GEDG01009297">
    <property type="protein sequence ID" value="JAP29247.1"/>
    <property type="molecule type" value="Transcribed_RNA"/>
</dbReference>